<protein>
    <submittedName>
        <fullName evidence="1">Uncharacterized protein</fullName>
    </submittedName>
</protein>
<name>A0A0A9G7K3_ARUDO</name>
<organism evidence="1">
    <name type="scientific">Arundo donax</name>
    <name type="common">Giant reed</name>
    <name type="synonym">Donax arundinaceus</name>
    <dbReference type="NCBI Taxonomy" id="35708"/>
    <lineage>
        <taxon>Eukaryota</taxon>
        <taxon>Viridiplantae</taxon>
        <taxon>Streptophyta</taxon>
        <taxon>Embryophyta</taxon>
        <taxon>Tracheophyta</taxon>
        <taxon>Spermatophyta</taxon>
        <taxon>Magnoliopsida</taxon>
        <taxon>Liliopsida</taxon>
        <taxon>Poales</taxon>
        <taxon>Poaceae</taxon>
        <taxon>PACMAD clade</taxon>
        <taxon>Arundinoideae</taxon>
        <taxon>Arundineae</taxon>
        <taxon>Arundo</taxon>
    </lineage>
</organism>
<dbReference type="AlphaFoldDB" id="A0A0A9G7K3"/>
<accession>A0A0A9G7K3</accession>
<proteinExistence type="predicted"/>
<dbReference type="EMBL" id="GBRH01181278">
    <property type="protein sequence ID" value="JAE16618.1"/>
    <property type="molecule type" value="Transcribed_RNA"/>
</dbReference>
<sequence length="92" mass="10785">MIFSDGGFLVLAFLLGLDWPKLMPLRRRQGFKWIRCQQYFANGMRTVLPQTWILLGVSLCMERRKWCFHVTVWFSFSCLFSCSALMSSSSTF</sequence>
<reference evidence="1" key="1">
    <citation type="submission" date="2014-09" db="EMBL/GenBank/DDBJ databases">
        <authorList>
            <person name="Magalhaes I.L.F."/>
            <person name="Oliveira U."/>
            <person name="Santos F.R."/>
            <person name="Vidigal T.H.D.A."/>
            <person name="Brescovit A.D."/>
            <person name="Santos A.J."/>
        </authorList>
    </citation>
    <scope>NUCLEOTIDE SEQUENCE</scope>
    <source>
        <tissue evidence="1">Shoot tissue taken approximately 20 cm above the soil surface</tissue>
    </source>
</reference>
<reference evidence="1" key="2">
    <citation type="journal article" date="2015" name="Data Brief">
        <title>Shoot transcriptome of the giant reed, Arundo donax.</title>
        <authorList>
            <person name="Barrero R.A."/>
            <person name="Guerrero F.D."/>
            <person name="Moolhuijzen P."/>
            <person name="Goolsby J.A."/>
            <person name="Tidwell J."/>
            <person name="Bellgard S.E."/>
            <person name="Bellgard M.I."/>
        </authorList>
    </citation>
    <scope>NUCLEOTIDE SEQUENCE</scope>
    <source>
        <tissue evidence="1">Shoot tissue taken approximately 20 cm above the soil surface</tissue>
    </source>
</reference>
<evidence type="ECO:0000313" key="1">
    <source>
        <dbReference type="EMBL" id="JAE16618.1"/>
    </source>
</evidence>